<gene>
    <name evidence="2" type="ORF">A4U43_C04F8290</name>
</gene>
<protein>
    <recommendedName>
        <fullName evidence="4">Proline-rich protein</fullName>
    </recommendedName>
</protein>
<evidence type="ECO:0000256" key="1">
    <source>
        <dbReference type="SAM" id="SignalP"/>
    </source>
</evidence>
<accession>A0A5P1F113</accession>
<dbReference type="EMBL" id="CM007384">
    <property type="protein sequence ID" value="ONK71413.1"/>
    <property type="molecule type" value="Genomic_DNA"/>
</dbReference>
<dbReference type="Gramene" id="ONK71413">
    <property type="protein sequence ID" value="ONK71413"/>
    <property type="gene ID" value="A4U43_C04F8290"/>
</dbReference>
<keyword evidence="3" id="KW-1185">Reference proteome</keyword>
<evidence type="ECO:0000313" key="3">
    <source>
        <dbReference type="Proteomes" id="UP000243459"/>
    </source>
</evidence>
<dbReference type="AlphaFoldDB" id="A0A5P1F113"/>
<dbReference type="PANTHER" id="PTHR33935:SF22">
    <property type="entry name" value="OS10G0149400 PROTEIN"/>
    <property type="match status" value="1"/>
</dbReference>
<dbReference type="OMA" id="HFPPIYK"/>
<proteinExistence type="predicted"/>
<dbReference type="PRINTS" id="PR01217">
    <property type="entry name" value="PRICHEXTENSN"/>
</dbReference>
<dbReference type="PANTHER" id="PTHR33935">
    <property type="entry name" value="OS10G0148100 PROTEIN"/>
    <property type="match status" value="1"/>
</dbReference>
<keyword evidence="1" id="KW-0732">Signal</keyword>
<reference evidence="3" key="1">
    <citation type="journal article" date="2017" name="Nat. Commun.">
        <title>The asparagus genome sheds light on the origin and evolution of a young Y chromosome.</title>
        <authorList>
            <person name="Harkess A."/>
            <person name="Zhou J."/>
            <person name="Xu C."/>
            <person name="Bowers J.E."/>
            <person name="Van der Hulst R."/>
            <person name="Ayyampalayam S."/>
            <person name="Mercati F."/>
            <person name="Riccardi P."/>
            <person name="McKain M.R."/>
            <person name="Kakrana A."/>
            <person name="Tang H."/>
            <person name="Ray J."/>
            <person name="Groenendijk J."/>
            <person name="Arikit S."/>
            <person name="Mathioni S.M."/>
            <person name="Nakano M."/>
            <person name="Shan H."/>
            <person name="Telgmann-Rauber A."/>
            <person name="Kanno A."/>
            <person name="Yue Z."/>
            <person name="Chen H."/>
            <person name="Li W."/>
            <person name="Chen Y."/>
            <person name="Xu X."/>
            <person name="Zhang Y."/>
            <person name="Luo S."/>
            <person name="Chen H."/>
            <person name="Gao J."/>
            <person name="Mao Z."/>
            <person name="Pires J.C."/>
            <person name="Luo M."/>
            <person name="Kudrna D."/>
            <person name="Wing R.A."/>
            <person name="Meyers B.C."/>
            <person name="Yi K."/>
            <person name="Kong H."/>
            <person name="Lavrijsen P."/>
            <person name="Sunseri F."/>
            <person name="Falavigna A."/>
            <person name="Ye Y."/>
            <person name="Leebens-Mack J.H."/>
            <person name="Chen G."/>
        </authorList>
    </citation>
    <scope>NUCLEOTIDE SEQUENCE [LARGE SCALE GENOMIC DNA]</scope>
    <source>
        <strain evidence="3">cv. DH0086</strain>
    </source>
</reference>
<dbReference type="Pfam" id="PF01190">
    <property type="entry name" value="Pollen_Ole_e_1"/>
    <property type="match status" value="1"/>
</dbReference>
<dbReference type="Proteomes" id="UP000243459">
    <property type="component" value="Chromosome 4"/>
</dbReference>
<dbReference type="OrthoDB" id="683185at2759"/>
<name>A0A5P1F113_ASPOF</name>
<sequence>MGTRLLFGLLAVILVTSFICSNAESKVERSAFASGKSECIDCAEKNELAYQGLQVAIKCKTNNGDYELKTSGKLDKNGDYRVQLPTELIGENGDLKQECFAQLHSVSNAPCPDKNGLNPHKLILKSREDGVHTFSTDAKLPFLSTTCQSAFFWTHHKFTPLPKPDPFHKPLPKFPSPPSKLPPKPHYYPPIYKKPLPPSIPIYKKPLPPSIPIYKPPVPIYKPPVPVKKPVPHFPPIYKKPLPHFPPIYKKPVPHFPPIYKKPLPHFPQVYGKPLPHFPPIYKKPLPHFPPIYKKPLPHFPPIYKKPLPHFPPIYKKPLPQFPPIYHKPLPPLHKFPPTYKKPPHA</sequence>
<feature type="signal peptide" evidence="1">
    <location>
        <begin position="1"/>
        <end position="23"/>
    </location>
</feature>
<feature type="chain" id="PRO_5024348292" description="Proline-rich protein" evidence="1">
    <location>
        <begin position="24"/>
        <end position="346"/>
    </location>
</feature>
<evidence type="ECO:0008006" key="4">
    <source>
        <dbReference type="Google" id="ProtNLM"/>
    </source>
</evidence>
<organism evidence="2 3">
    <name type="scientific">Asparagus officinalis</name>
    <name type="common">Garden asparagus</name>
    <dbReference type="NCBI Taxonomy" id="4686"/>
    <lineage>
        <taxon>Eukaryota</taxon>
        <taxon>Viridiplantae</taxon>
        <taxon>Streptophyta</taxon>
        <taxon>Embryophyta</taxon>
        <taxon>Tracheophyta</taxon>
        <taxon>Spermatophyta</taxon>
        <taxon>Magnoliopsida</taxon>
        <taxon>Liliopsida</taxon>
        <taxon>Asparagales</taxon>
        <taxon>Asparagaceae</taxon>
        <taxon>Asparagoideae</taxon>
        <taxon>Asparagus</taxon>
    </lineage>
</organism>
<evidence type="ECO:0000313" key="2">
    <source>
        <dbReference type="EMBL" id="ONK71413.1"/>
    </source>
</evidence>